<dbReference type="InterPro" id="IPR012951">
    <property type="entry name" value="BBE"/>
</dbReference>
<dbReference type="InterPro" id="IPR016169">
    <property type="entry name" value="FAD-bd_PCMH_sub2"/>
</dbReference>
<keyword evidence="3" id="KW-0732">Signal</keyword>
<dbReference type="Pfam" id="PF08031">
    <property type="entry name" value="BBE"/>
    <property type="match status" value="1"/>
</dbReference>
<evidence type="ECO:0000256" key="3">
    <source>
        <dbReference type="SAM" id="SignalP"/>
    </source>
</evidence>
<evidence type="ECO:0000259" key="4">
    <source>
        <dbReference type="PROSITE" id="PS51387"/>
    </source>
</evidence>
<dbReference type="InterPro" id="IPR036318">
    <property type="entry name" value="FAD-bd_PCMH-like_sf"/>
</dbReference>
<feature type="signal peptide" evidence="3">
    <location>
        <begin position="1"/>
        <end position="25"/>
    </location>
</feature>
<dbReference type="InterPro" id="IPR006094">
    <property type="entry name" value="Oxid_FAD_bind_N"/>
</dbReference>
<name>A0AAN7CQK7_9PEZI</name>
<dbReference type="Gene3D" id="3.30.465.10">
    <property type="match status" value="2"/>
</dbReference>
<dbReference type="PANTHER" id="PTHR13878:SF91">
    <property type="entry name" value="FAD BINDING DOMAIN PROTEIN (AFU_ORTHOLOGUE AFUA_6G12070)-RELATED"/>
    <property type="match status" value="1"/>
</dbReference>
<accession>A0AAN7CQK7</accession>
<comment type="similarity">
    <text evidence="1">Belongs to the oxygen-dependent FAD-linked oxidoreductase family.</text>
</comment>
<dbReference type="PANTHER" id="PTHR13878">
    <property type="entry name" value="GULONOLACTONE OXIDASE"/>
    <property type="match status" value="1"/>
</dbReference>
<evidence type="ECO:0000313" key="6">
    <source>
        <dbReference type="Proteomes" id="UP001303647"/>
    </source>
</evidence>
<dbReference type="GO" id="GO:0016491">
    <property type="term" value="F:oxidoreductase activity"/>
    <property type="evidence" value="ECO:0007669"/>
    <property type="project" value="UniProtKB-KW"/>
</dbReference>
<dbReference type="EMBL" id="MU857680">
    <property type="protein sequence ID" value="KAK4246201.1"/>
    <property type="molecule type" value="Genomic_DNA"/>
</dbReference>
<protein>
    <submittedName>
        <fullName evidence="5">FAD linked oxidase</fullName>
    </submittedName>
</protein>
<dbReference type="Proteomes" id="UP001303647">
    <property type="component" value="Unassembled WGS sequence"/>
</dbReference>
<dbReference type="InterPro" id="IPR050432">
    <property type="entry name" value="FAD-linked_Oxidoreductases_BP"/>
</dbReference>
<evidence type="ECO:0000256" key="2">
    <source>
        <dbReference type="ARBA" id="ARBA00023002"/>
    </source>
</evidence>
<dbReference type="GO" id="GO:0071949">
    <property type="term" value="F:FAD binding"/>
    <property type="evidence" value="ECO:0007669"/>
    <property type="project" value="InterPro"/>
</dbReference>
<evidence type="ECO:0000313" key="5">
    <source>
        <dbReference type="EMBL" id="KAK4246201.1"/>
    </source>
</evidence>
<organism evidence="5 6">
    <name type="scientific">Corynascus novoguineensis</name>
    <dbReference type="NCBI Taxonomy" id="1126955"/>
    <lineage>
        <taxon>Eukaryota</taxon>
        <taxon>Fungi</taxon>
        <taxon>Dikarya</taxon>
        <taxon>Ascomycota</taxon>
        <taxon>Pezizomycotina</taxon>
        <taxon>Sordariomycetes</taxon>
        <taxon>Sordariomycetidae</taxon>
        <taxon>Sordariales</taxon>
        <taxon>Chaetomiaceae</taxon>
        <taxon>Corynascus</taxon>
    </lineage>
</organism>
<gene>
    <name evidence="5" type="ORF">C7999DRAFT_33416</name>
</gene>
<feature type="domain" description="FAD-binding PCMH-type" evidence="4">
    <location>
        <begin position="193"/>
        <end position="372"/>
    </location>
</feature>
<sequence>MVVLSFQRALLVAGAALPLVQQGLAQTIKTPDGEVIPANEDTLAPAAEPVADSDTIEADALQLTESVLANLTAYELSDIELFKFGEEDDADVTQVSKRTVGSCKTYPGDPKWPSRLTWGVFNLLTGGALIETVPIGAVCYPDQGVYDAEKCAEIIAHWTESATHEADPTSAMSPLFQGETCMPQNGNSSQCTLGGFPSYVVKATSVYQIQLAINFARTLNLRLVVKNTGHDFLGKSLGYGSLSIWTHHLKEIRFRQSVKTPSYSGPALELGAGVTVGELYAAANKYGVTAVGGECKGVGVAGGYIAGGGHSPLSGKYGLGSDQVLSIDVVLPNGRFVTASETQNQDLFWALRGGGGSTFGVVTSLTVKAHPKMTFSGATWVINSGNDTANSDEVFWKAMYAYWARFPEYAEQDVYGYGSIFPRGPPGSGYAWSMLPWMVPNKTLSEFKAMVQPLFDEWTALGFEFEPEYFEHDNFYDAWTSHFPTEAVANSNLRTASRLFPRSSWEDEETRTAMFDAVRSVVEEGSALIQYNMNPAAPAGTPASGANSHWREAIWFGIMGTGWAPGISQEELEAVQRKITDDWMGRLRPYGPGAYGNEGDVMEPDFADAFFGENYDRLLQIKRKVDPWDLFWAPTAVGSERWSIAGQPDWLTLQTGKLCKVSN</sequence>
<keyword evidence="2" id="KW-0560">Oxidoreductase</keyword>
<reference evidence="5" key="2">
    <citation type="submission" date="2023-05" db="EMBL/GenBank/DDBJ databases">
        <authorList>
            <consortium name="Lawrence Berkeley National Laboratory"/>
            <person name="Steindorff A."/>
            <person name="Hensen N."/>
            <person name="Bonometti L."/>
            <person name="Westerberg I."/>
            <person name="Brannstrom I.O."/>
            <person name="Guillou S."/>
            <person name="Cros-Aarteil S."/>
            <person name="Calhoun S."/>
            <person name="Haridas S."/>
            <person name="Kuo A."/>
            <person name="Mondo S."/>
            <person name="Pangilinan J."/>
            <person name="Riley R."/>
            <person name="Labutti K."/>
            <person name="Andreopoulos B."/>
            <person name="Lipzen A."/>
            <person name="Chen C."/>
            <person name="Yanf M."/>
            <person name="Daum C."/>
            <person name="Ng V."/>
            <person name="Clum A."/>
            <person name="Ohm R."/>
            <person name="Martin F."/>
            <person name="Silar P."/>
            <person name="Natvig D."/>
            <person name="Lalanne C."/>
            <person name="Gautier V."/>
            <person name="Ament-Velasquez S.L."/>
            <person name="Kruys A."/>
            <person name="Hutchinson M.I."/>
            <person name="Powell A.J."/>
            <person name="Barry K."/>
            <person name="Miller A.N."/>
            <person name="Grigoriev I.V."/>
            <person name="Debuchy R."/>
            <person name="Gladieux P."/>
            <person name="Thoren M.H."/>
            <person name="Johannesson H."/>
        </authorList>
    </citation>
    <scope>NUCLEOTIDE SEQUENCE</scope>
    <source>
        <strain evidence="5">CBS 359.72</strain>
    </source>
</reference>
<dbReference type="Pfam" id="PF01565">
    <property type="entry name" value="FAD_binding_4"/>
    <property type="match status" value="1"/>
</dbReference>
<comment type="caution">
    <text evidence="5">The sequence shown here is derived from an EMBL/GenBank/DDBJ whole genome shotgun (WGS) entry which is preliminary data.</text>
</comment>
<reference evidence="5" key="1">
    <citation type="journal article" date="2023" name="Mol. Phylogenet. Evol.">
        <title>Genome-scale phylogeny and comparative genomics of the fungal order Sordariales.</title>
        <authorList>
            <person name="Hensen N."/>
            <person name="Bonometti L."/>
            <person name="Westerberg I."/>
            <person name="Brannstrom I.O."/>
            <person name="Guillou S."/>
            <person name="Cros-Aarteil S."/>
            <person name="Calhoun S."/>
            <person name="Haridas S."/>
            <person name="Kuo A."/>
            <person name="Mondo S."/>
            <person name="Pangilinan J."/>
            <person name="Riley R."/>
            <person name="LaButti K."/>
            <person name="Andreopoulos B."/>
            <person name="Lipzen A."/>
            <person name="Chen C."/>
            <person name="Yan M."/>
            <person name="Daum C."/>
            <person name="Ng V."/>
            <person name="Clum A."/>
            <person name="Steindorff A."/>
            <person name="Ohm R.A."/>
            <person name="Martin F."/>
            <person name="Silar P."/>
            <person name="Natvig D.O."/>
            <person name="Lalanne C."/>
            <person name="Gautier V."/>
            <person name="Ament-Velasquez S.L."/>
            <person name="Kruys A."/>
            <person name="Hutchinson M.I."/>
            <person name="Powell A.J."/>
            <person name="Barry K."/>
            <person name="Miller A.N."/>
            <person name="Grigoriev I.V."/>
            <person name="Debuchy R."/>
            <person name="Gladieux P."/>
            <person name="Hiltunen Thoren M."/>
            <person name="Johannesson H."/>
        </authorList>
    </citation>
    <scope>NUCLEOTIDE SEQUENCE</scope>
    <source>
        <strain evidence="5">CBS 359.72</strain>
    </source>
</reference>
<keyword evidence="6" id="KW-1185">Reference proteome</keyword>
<dbReference type="SUPFAM" id="SSF56176">
    <property type="entry name" value="FAD-binding/transporter-associated domain-like"/>
    <property type="match status" value="1"/>
</dbReference>
<dbReference type="PROSITE" id="PS51387">
    <property type="entry name" value="FAD_PCMH"/>
    <property type="match status" value="1"/>
</dbReference>
<dbReference type="InterPro" id="IPR016166">
    <property type="entry name" value="FAD-bd_PCMH"/>
</dbReference>
<feature type="chain" id="PRO_5042886580" evidence="3">
    <location>
        <begin position="26"/>
        <end position="663"/>
    </location>
</feature>
<evidence type="ECO:0000256" key="1">
    <source>
        <dbReference type="ARBA" id="ARBA00005466"/>
    </source>
</evidence>
<proteinExistence type="inferred from homology"/>
<dbReference type="AlphaFoldDB" id="A0AAN7CQK7"/>